<dbReference type="PRINTS" id="PR00385">
    <property type="entry name" value="P450"/>
</dbReference>
<keyword evidence="3 4" id="KW-0479">Metal-binding</keyword>
<evidence type="ECO:0000256" key="1">
    <source>
        <dbReference type="ARBA" id="ARBA00001971"/>
    </source>
</evidence>
<dbReference type="EMBL" id="LZSF01000002">
    <property type="protein sequence ID" value="OBA93012.1"/>
    <property type="molecule type" value="Genomic_DNA"/>
</dbReference>
<evidence type="ECO:0008006" key="7">
    <source>
        <dbReference type="Google" id="ProtNLM"/>
    </source>
</evidence>
<dbReference type="Pfam" id="PF00067">
    <property type="entry name" value="p450"/>
    <property type="match status" value="1"/>
</dbReference>
<dbReference type="GO" id="GO:0020037">
    <property type="term" value="F:heme binding"/>
    <property type="evidence" value="ECO:0007669"/>
    <property type="project" value="InterPro"/>
</dbReference>
<dbReference type="SUPFAM" id="SSF48264">
    <property type="entry name" value="Cytochrome P450"/>
    <property type="match status" value="1"/>
</dbReference>
<keyword evidence="4" id="KW-0503">Monooxygenase</keyword>
<dbReference type="GO" id="GO:0004497">
    <property type="term" value="F:monooxygenase activity"/>
    <property type="evidence" value="ECO:0007669"/>
    <property type="project" value="UniProtKB-KW"/>
</dbReference>
<dbReference type="GO" id="GO:0016705">
    <property type="term" value="F:oxidoreductase activity, acting on paired donors, with incorporation or reduction of molecular oxygen"/>
    <property type="evidence" value="ECO:0007669"/>
    <property type="project" value="InterPro"/>
</dbReference>
<name>A0A1A0N5Y2_MYCMU</name>
<keyword evidence="4" id="KW-0560">Oxidoreductase</keyword>
<organism evidence="5 6">
    <name type="scientific">Mycolicibacterium mucogenicum</name>
    <name type="common">Mycobacterium mucogenicum</name>
    <dbReference type="NCBI Taxonomy" id="56689"/>
    <lineage>
        <taxon>Bacteria</taxon>
        <taxon>Bacillati</taxon>
        <taxon>Actinomycetota</taxon>
        <taxon>Actinomycetes</taxon>
        <taxon>Mycobacteriales</taxon>
        <taxon>Mycobacteriaceae</taxon>
        <taxon>Mycolicibacterium</taxon>
    </lineage>
</organism>
<evidence type="ECO:0000256" key="2">
    <source>
        <dbReference type="ARBA" id="ARBA00010617"/>
    </source>
</evidence>
<evidence type="ECO:0000313" key="5">
    <source>
        <dbReference type="EMBL" id="OBA93012.1"/>
    </source>
</evidence>
<dbReference type="RefSeq" id="WP_064857234.1">
    <property type="nucleotide sequence ID" value="NZ_LZSF01000002.1"/>
</dbReference>
<dbReference type="CDD" id="cd11053">
    <property type="entry name" value="CYP110-like"/>
    <property type="match status" value="1"/>
</dbReference>
<proteinExistence type="inferred from homology"/>
<dbReference type="InterPro" id="IPR050121">
    <property type="entry name" value="Cytochrome_P450_monoxygenase"/>
</dbReference>
<dbReference type="InterPro" id="IPR002401">
    <property type="entry name" value="Cyt_P450_E_grp-I"/>
</dbReference>
<reference evidence="5 6" key="1">
    <citation type="submission" date="2016-06" db="EMBL/GenBank/DDBJ databases">
        <authorList>
            <person name="Kjaerup R.B."/>
            <person name="Dalgaard T.S."/>
            <person name="Juul-Madsen H.R."/>
        </authorList>
    </citation>
    <scope>NUCLEOTIDE SEQUENCE [LARGE SCALE GENOMIC DNA]</scope>
    <source>
        <strain evidence="5 6">1199456.5</strain>
    </source>
</reference>
<dbReference type="Gene3D" id="1.10.630.10">
    <property type="entry name" value="Cytochrome P450"/>
    <property type="match status" value="1"/>
</dbReference>
<evidence type="ECO:0000256" key="4">
    <source>
        <dbReference type="RuleBase" id="RU000461"/>
    </source>
</evidence>
<dbReference type="PANTHER" id="PTHR24305">
    <property type="entry name" value="CYTOCHROME P450"/>
    <property type="match status" value="1"/>
</dbReference>
<feature type="binding site" description="axial binding residue" evidence="3">
    <location>
        <position position="383"/>
    </location>
    <ligand>
        <name>heme</name>
        <dbReference type="ChEBI" id="CHEBI:30413"/>
    </ligand>
    <ligandPart>
        <name>Fe</name>
        <dbReference type="ChEBI" id="CHEBI:18248"/>
    </ligandPart>
</feature>
<dbReference type="OrthoDB" id="7376058at2"/>
<dbReference type="PRINTS" id="PR00463">
    <property type="entry name" value="EP450I"/>
</dbReference>
<comment type="caution">
    <text evidence="5">The sequence shown here is derived from an EMBL/GenBank/DDBJ whole genome shotgun (WGS) entry which is preliminary data.</text>
</comment>
<dbReference type="Proteomes" id="UP000093962">
    <property type="component" value="Unassembled WGS sequence"/>
</dbReference>
<dbReference type="PROSITE" id="PS00086">
    <property type="entry name" value="CYTOCHROME_P450"/>
    <property type="match status" value="1"/>
</dbReference>
<dbReference type="InterPro" id="IPR017972">
    <property type="entry name" value="Cyt_P450_CS"/>
</dbReference>
<dbReference type="AlphaFoldDB" id="A0A1A0N5Y2"/>
<comment type="similarity">
    <text evidence="2 4">Belongs to the cytochrome P450 family.</text>
</comment>
<dbReference type="InterPro" id="IPR036396">
    <property type="entry name" value="Cyt_P450_sf"/>
</dbReference>
<dbReference type="InterPro" id="IPR001128">
    <property type="entry name" value="Cyt_P450"/>
</dbReference>
<dbReference type="GO" id="GO:0005506">
    <property type="term" value="F:iron ion binding"/>
    <property type="evidence" value="ECO:0007669"/>
    <property type="project" value="InterPro"/>
</dbReference>
<protein>
    <recommendedName>
        <fullName evidence="7">Cytochrome P450</fullName>
    </recommendedName>
</protein>
<sequence length="455" mass="50437">MSSRTAPSAARLPEATRLPGPVLLAGWIYFRRRLLTGLQRRHGSTFTMKMAPHGRCVVLTTADLTKELFTASTEIAGNGVPNLGNVLGPGSTFALEGEAHRRRRKLLVPPFHGRQMRAHEALMIEETRREATTWRMGEEMESAEPFMRLTLNVILRAVLGAEGAHLEQLQRIMPPMVELGAKLTVSPFADPDRRWGAWARFRSMRADYDAVVLDLIAATRADPTLSERDDVLAMLVQSTYEDGETMTDTEIADELFTLLGAGHETTANTLAWAVERLRRHPALLDRLVEEIDRGGTELLAATVLEVQRTRPVITEVARMIVGEPLQLGQWVIPPGYQVVVALDQVQLDENVFPDPMAFHPDRFLGAKPGMYSWIPFGGGTRRCIGAAFADMEMNVVLRTLLQDYELSPTTAPDEKWRSRGVAWTPGDGGRAIWHRRTVPQVVGRVVDAAVGEGVA</sequence>
<dbReference type="PANTHER" id="PTHR24305:SF166">
    <property type="entry name" value="CYTOCHROME P450 12A4, MITOCHONDRIAL-RELATED"/>
    <property type="match status" value="1"/>
</dbReference>
<comment type="cofactor">
    <cofactor evidence="1 3">
        <name>heme</name>
        <dbReference type="ChEBI" id="CHEBI:30413"/>
    </cofactor>
</comment>
<evidence type="ECO:0000313" key="6">
    <source>
        <dbReference type="Proteomes" id="UP000093962"/>
    </source>
</evidence>
<gene>
    <name evidence="5" type="ORF">A5642_00580</name>
</gene>
<evidence type="ECO:0000256" key="3">
    <source>
        <dbReference type="PIRSR" id="PIRSR602401-1"/>
    </source>
</evidence>
<keyword evidence="3 4" id="KW-0349">Heme</keyword>
<accession>A0A1A0N5Y2</accession>
<keyword evidence="3 4" id="KW-0408">Iron</keyword>